<proteinExistence type="inferred from homology"/>
<dbReference type="PROSITE" id="PS51353">
    <property type="entry name" value="ARSC"/>
    <property type="match status" value="1"/>
</dbReference>
<dbReference type="Proteomes" id="UP001371218">
    <property type="component" value="Unassembled WGS sequence"/>
</dbReference>
<evidence type="ECO:0000256" key="1">
    <source>
        <dbReference type="ARBA" id="ARBA00007198"/>
    </source>
</evidence>
<comment type="caution">
    <text evidence="3">The sequence shown here is derived from an EMBL/GenBank/DDBJ whole genome shotgun (WGS) entry which is preliminary data.</text>
</comment>
<dbReference type="PANTHER" id="PTHR30041">
    <property type="entry name" value="ARSENATE REDUCTASE"/>
    <property type="match status" value="1"/>
</dbReference>
<comment type="similarity">
    <text evidence="1 2">Belongs to the ArsC family.</text>
</comment>
<dbReference type="SUPFAM" id="SSF52833">
    <property type="entry name" value="Thioredoxin-like"/>
    <property type="match status" value="1"/>
</dbReference>
<evidence type="ECO:0000313" key="3">
    <source>
        <dbReference type="EMBL" id="MEK8030302.1"/>
    </source>
</evidence>
<dbReference type="NCBIfam" id="TIGR01617">
    <property type="entry name" value="arsC_related"/>
    <property type="match status" value="1"/>
</dbReference>
<dbReference type="EMBL" id="JBBUTG010000002">
    <property type="protein sequence ID" value="MEK8030302.1"/>
    <property type="molecule type" value="Genomic_DNA"/>
</dbReference>
<accession>A0ABU9BN64</accession>
<dbReference type="InterPro" id="IPR006660">
    <property type="entry name" value="Arsenate_reductase-like"/>
</dbReference>
<keyword evidence="4" id="KW-1185">Reference proteome</keyword>
<evidence type="ECO:0000313" key="4">
    <source>
        <dbReference type="Proteomes" id="UP001371218"/>
    </source>
</evidence>
<evidence type="ECO:0000256" key="2">
    <source>
        <dbReference type="PROSITE-ProRule" id="PRU01282"/>
    </source>
</evidence>
<dbReference type="CDD" id="cd03035">
    <property type="entry name" value="ArsC_Yffb"/>
    <property type="match status" value="1"/>
</dbReference>
<dbReference type="RefSeq" id="WP_341424649.1">
    <property type="nucleotide sequence ID" value="NZ_JBBUTG010000002.1"/>
</dbReference>
<gene>
    <name evidence="3" type="ORF">AACH06_05650</name>
</gene>
<dbReference type="InterPro" id="IPR036249">
    <property type="entry name" value="Thioredoxin-like_sf"/>
</dbReference>
<dbReference type="PANTHER" id="PTHR30041:SF8">
    <property type="entry name" value="PROTEIN YFFB"/>
    <property type="match status" value="1"/>
</dbReference>
<sequence>MTLRLHGIPNCDTVKRARAWLTEQGRAHEFIDFKKAGASRADLERWAAAVGWEKLLNRQGTTWRKLAPEVQAGVTDASSAVQLMQAQTSVIKRPVVEWPDGSVTVGFSPEVWQAKRAG</sequence>
<dbReference type="Pfam" id="PF03960">
    <property type="entry name" value="ArsC"/>
    <property type="match status" value="1"/>
</dbReference>
<dbReference type="Gene3D" id="3.40.30.10">
    <property type="entry name" value="Glutaredoxin"/>
    <property type="match status" value="1"/>
</dbReference>
<reference evidence="3 4" key="1">
    <citation type="submission" date="2024-04" db="EMBL/GenBank/DDBJ databases">
        <title>Novel species of the genus Ideonella isolated from streams.</title>
        <authorList>
            <person name="Lu H."/>
        </authorList>
    </citation>
    <scope>NUCLEOTIDE SEQUENCE [LARGE SCALE GENOMIC DNA]</scope>
    <source>
        <strain evidence="3 4">DXS29W</strain>
    </source>
</reference>
<dbReference type="InterPro" id="IPR006504">
    <property type="entry name" value="Tscrpt_reg_Spx/MgsR"/>
</dbReference>
<protein>
    <submittedName>
        <fullName evidence="3">Arsenate reductase</fullName>
    </submittedName>
</protein>
<organism evidence="3 4">
    <name type="scientific">Ideonella lacteola</name>
    <dbReference type="NCBI Taxonomy" id="2984193"/>
    <lineage>
        <taxon>Bacteria</taxon>
        <taxon>Pseudomonadati</taxon>
        <taxon>Pseudomonadota</taxon>
        <taxon>Betaproteobacteria</taxon>
        <taxon>Burkholderiales</taxon>
        <taxon>Sphaerotilaceae</taxon>
        <taxon>Ideonella</taxon>
    </lineage>
</organism>
<name>A0ABU9BN64_9BURK</name>